<evidence type="ECO:0000313" key="4">
    <source>
        <dbReference type="EMBL" id="TVM34060.1"/>
    </source>
</evidence>
<feature type="domain" description="NYN" evidence="2">
    <location>
        <begin position="178"/>
        <end position="248"/>
    </location>
</feature>
<evidence type="ECO:0000313" key="5">
    <source>
        <dbReference type="Proteomes" id="UP000434052"/>
    </source>
</evidence>
<dbReference type="GO" id="GO:0004540">
    <property type="term" value="F:RNA nuclease activity"/>
    <property type="evidence" value="ECO:0007669"/>
    <property type="project" value="InterPro"/>
</dbReference>
<sequence>MRKSRDAMPESTDSQENWLPELGNHHPGAMFIHKTRYHIPKRTVMKTSIFIDGGFLKSKYRQYNNAFPNAEEVAAICNDKIMGSPQLKDDFLFRIHYYDCHPYAGHITDPATGDTVDYSQTPSARAQDNFLLRLSEQEKFFMQVGELVFNGWRLPPDKIEEILSAGANLSSQDLIPDFRQKQVDINIGLDIAWLATTHMVDKLVLVAGDSDLTPAMAFARRHGLLVYLATLGQTVKQEMIRNSDGLINIFI</sequence>
<dbReference type="Gene3D" id="3.40.50.1010">
    <property type="entry name" value="5'-nuclease"/>
    <property type="match status" value="1"/>
</dbReference>
<evidence type="ECO:0000259" key="2">
    <source>
        <dbReference type="Pfam" id="PF01936"/>
    </source>
</evidence>
<dbReference type="AlphaFoldDB" id="A0A6P1ZKG8"/>
<dbReference type="OrthoDB" id="9794137at2"/>
<reference evidence="4 5" key="1">
    <citation type="submission" date="2018-06" db="EMBL/GenBank/DDBJ databases">
        <title>Complete genome of Desulfovibrio marinus P48SEP.</title>
        <authorList>
            <person name="Crispim J.S."/>
            <person name="Vidigal P.M.P."/>
            <person name="Silva L.C.F."/>
            <person name="Araujo L.C."/>
            <person name="Laguardia C.N."/>
            <person name="Dias R.S."/>
            <person name="Sousa M.P."/>
            <person name="Paula S.O."/>
            <person name="Silva C."/>
        </authorList>
    </citation>
    <scope>NUCLEOTIDE SEQUENCE [LARGE SCALE GENOMIC DNA]</scope>
    <source>
        <strain evidence="4 5">P48SEP</strain>
    </source>
</reference>
<name>A0A6P1ZKG8_9BACT</name>
<dbReference type="Proteomes" id="UP000503251">
    <property type="component" value="Chromosome"/>
</dbReference>
<evidence type="ECO:0000313" key="6">
    <source>
        <dbReference type="Proteomes" id="UP000503251"/>
    </source>
</evidence>
<keyword evidence="6" id="KW-1185">Reference proteome</keyword>
<dbReference type="Proteomes" id="UP000434052">
    <property type="component" value="Unassembled WGS sequence"/>
</dbReference>
<organism evidence="4 5">
    <name type="scientific">Oceanidesulfovibrio marinus</name>
    <dbReference type="NCBI Taxonomy" id="370038"/>
    <lineage>
        <taxon>Bacteria</taxon>
        <taxon>Pseudomonadati</taxon>
        <taxon>Thermodesulfobacteriota</taxon>
        <taxon>Desulfovibrionia</taxon>
        <taxon>Desulfovibrionales</taxon>
        <taxon>Desulfovibrionaceae</taxon>
        <taxon>Oceanidesulfovibrio</taxon>
    </lineage>
</organism>
<proteinExistence type="predicted"/>
<reference evidence="3 6" key="2">
    <citation type="submission" date="2019-04" db="EMBL/GenBank/DDBJ databases">
        <title>Isolation and culture of sulfate reducing bacteria from the cold seep of the South China Sea.</title>
        <authorList>
            <person name="Sun C."/>
            <person name="Liu R."/>
        </authorList>
    </citation>
    <scope>NUCLEOTIDE SEQUENCE [LARGE SCALE GENOMIC DNA]</scope>
    <source>
        <strain evidence="3 6">CS1</strain>
    </source>
</reference>
<dbReference type="Pfam" id="PF01936">
    <property type="entry name" value="NYN"/>
    <property type="match status" value="1"/>
</dbReference>
<evidence type="ECO:0000313" key="3">
    <source>
        <dbReference type="EMBL" id="QJT10713.1"/>
    </source>
</evidence>
<evidence type="ECO:0000256" key="1">
    <source>
        <dbReference type="SAM" id="MobiDB-lite"/>
    </source>
</evidence>
<protein>
    <submittedName>
        <fullName evidence="3">NYN domain-containing protein</fullName>
    </submittedName>
</protein>
<dbReference type="EMBL" id="CP039543">
    <property type="protein sequence ID" value="QJT10713.1"/>
    <property type="molecule type" value="Genomic_DNA"/>
</dbReference>
<dbReference type="InterPro" id="IPR021139">
    <property type="entry name" value="NYN"/>
</dbReference>
<accession>A0A6P1ZKG8</accession>
<feature type="region of interest" description="Disordered" evidence="1">
    <location>
        <begin position="1"/>
        <end position="22"/>
    </location>
</feature>
<dbReference type="EMBL" id="QMIF01000005">
    <property type="protein sequence ID" value="TVM34060.1"/>
    <property type="molecule type" value="Genomic_DNA"/>
</dbReference>
<gene>
    <name evidence="4" type="ORF">DQK91_09150</name>
    <name evidence="3" type="ORF">E8L03_18105</name>
</gene>
<dbReference type="CDD" id="cd18722">
    <property type="entry name" value="PIN_NicB-like"/>
    <property type="match status" value="1"/>
</dbReference>